<dbReference type="SUPFAM" id="SSF53756">
    <property type="entry name" value="UDP-Glycosyltransferase/glycogen phosphorylase"/>
    <property type="match status" value="1"/>
</dbReference>
<evidence type="ECO:0000313" key="3">
    <source>
        <dbReference type="Proteomes" id="UP000186391"/>
    </source>
</evidence>
<dbReference type="EMBL" id="MRCA01000001">
    <property type="protein sequence ID" value="OKH16399.1"/>
    <property type="molecule type" value="Genomic_DNA"/>
</dbReference>
<dbReference type="RefSeq" id="WP_073554750.1">
    <property type="nucleotide sequence ID" value="NZ_MRCA01000001.1"/>
</dbReference>
<gene>
    <name evidence="2" type="ORF">NIES592_01795</name>
</gene>
<dbReference type="Proteomes" id="UP000186391">
    <property type="component" value="Unassembled WGS sequence"/>
</dbReference>
<dbReference type="InterPro" id="IPR001296">
    <property type="entry name" value="Glyco_trans_1"/>
</dbReference>
<name>A0A1U7H572_9CYAN</name>
<dbReference type="PANTHER" id="PTHR46656">
    <property type="entry name" value="PUTATIVE-RELATED"/>
    <property type="match status" value="1"/>
</dbReference>
<keyword evidence="2" id="KW-0808">Transferase</keyword>
<keyword evidence="3" id="KW-1185">Reference proteome</keyword>
<dbReference type="Pfam" id="PF00534">
    <property type="entry name" value="Glycos_transf_1"/>
    <property type="match status" value="1"/>
</dbReference>
<organism evidence="2 3">
    <name type="scientific">Fischerella major NIES-592</name>
    <dbReference type="NCBI Taxonomy" id="210994"/>
    <lineage>
        <taxon>Bacteria</taxon>
        <taxon>Bacillati</taxon>
        <taxon>Cyanobacteriota</taxon>
        <taxon>Cyanophyceae</taxon>
        <taxon>Nostocales</taxon>
        <taxon>Hapalosiphonaceae</taxon>
        <taxon>Fischerella</taxon>
    </lineage>
</organism>
<feature type="domain" description="Glycosyl transferase family 1" evidence="1">
    <location>
        <begin position="164"/>
        <end position="353"/>
    </location>
</feature>
<evidence type="ECO:0000259" key="1">
    <source>
        <dbReference type="Pfam" id="PF00534"/>
    </source>
</evidence>
<accession>A0A1U7H572</accession>
<dbReference type="CDD" id="cd01635">
    <property type="entry name" value="Glycosyltransferase_GTB-type"/>
    <property type="match status" value="1"/>
</dbReference>
<evidence type="ECO:0000313" key="2">
    <source>
        <dbReference type="EMBL" id="OKH16399.1"/>
    </source>
</evidence>
<reference evidence="2 3" key="1">
    <citation type="submission" date="2016-11" db="EMBL/GenBank/DDBJ databases">
        <title>Draft Genome Sequences of Nine Cyanobacterial Strains from Diverse Habitats.</title>
        <authorList>
            <person name="Zhu T."/>
            <person name="Hou S."/>
            <person name="Lu X."/>
            <person name="Hess W.R."/>
        </authorList>
    </citation>
    <scope>NUCLEOTIDE SEQUENCE [LARGE SCALE GENOMIC DNA]</scope>
    <source>
        <strain evidence="2 3">NIES-592</strain>
    </source>
</reference>
<dbReference type="PANTHER" id="PTHR46656:SF3">
    <property type="entry name" value="PUTATIVE-RELATED"/>
    <property type="match status" value="1"/>
</dbReference>
<dbReference type="Gene3D" id="3.40.50.2000">
    <property type="entry name" value="Glycogen Phosphorylase B"/>
    <property type="match status" value="1"/>
</dbReference>
<proteinExistence type="predicted"/>
<dbReference type="GO" id="GO:0016757">
    <property type="term" value="F:glycosyltransferase activity"/>
    <property type="evidence" value="ECO:0007669"/>
    <property type="project" value="InterPro"/>
</dbReference>
<dbReference type="OrthoDB" id="440232at2"/>
<sequence>MDLKPGIANNSTSHDFGVNISGYVNSEFGLGEGVRGTIRAVEAVGIPFVINNCTFNTMHRKMDSSYTDFSDKNPYPINIIQVNVDMINTFISSASPEYFKNKYNVGFWAWELPEFPKEWLSAFNLFDEIWTPSAYCVDAIAPVSPIPVLKVMHSISLPEPAITKQSLGLPDNKFIFLFIFDFCSVFERKNPAAVIEAFKQAFGKDNENVLLVLKFSNANYFREKSQKLLNLVEDFSNIKLIDNYLLKEELNALIYHCDCYISLHRAEGFGLTMAEAMYYGKPVIATAYSANLDFMNINNSFLVKYSLVAIAEDYGPYKKGNIWAEPNIDHAAYLMQYVFNNYEDAKQIGKKASEHIKSVLSPKVIGQKIKNRLAHVMQRRQYSSNIDNLYTELQYQTVEIQRLQNLVADMETSKFWHLRNQWLKLKKIYSLRSTN</sequence>
<protein>
    <submittedName>
        <fullName evidence="2">Glycosyl transferase family 2</fullName>
    </submittedName>
</protein>
<dbReference type="AlphaFoldDB" id="A0A1U7H572"/>
<comment type="caution">
    <text evidence="2">The sequence shown here is derived from an EMBL/GenBank/DDBJ whole genome shotgun (WGS) entry which is preliminary data.</text>
</comment>